<dbReference type="OrthoDB" id="139600at28056"/>
<dbReference type="AlphaFoldDB" id="A0A120F9K3"/>
<accession>A0A120F9K3</accession>
<keyword evidence="2" id="KW-1185">Reference proteome</keyword>
<gene>
    <name evidence="1" type="ORF">GA0070623_5536</name>
</gene>
<evidence type="ECO:0000313" key="1">
    <source>
        <dbReference type="EMBL" id="SCG81163.1"/>
    </source>
</evidence>
<proteinExistence type="predicted"/>
<dbReference type="Proteomes" id="UP000198226">
    <property type="component" value="Chromosome I"/>
</dbReference>
<sequence length="153" mass="16376">MRVRKLLATLAIAFSVVAGTMVVTSAPAQAGTCGTPYCGGVVVSRGASVGFKVANTWCSSLGAFYVGNKLSCVSKPDNWYAWNADATLNPGQNTASRTTYYYDVDAFAIPAGCQMWWYFGDNTQGLQTDQAGSVRKWFRIADGARVSVTRVSC</sequence>
<organism evidence="1 2">
    <name type="scientific">Micromonospora rifamycinica</name>
    <dbReference type="NCBI Taxonomy" id="291594"/>
    <lineage>
        <taxon>Bacteria</taxon>
        <taxon>Bacillati</taxon>
        <taxon>Actinomycetota</taxon>
        <taxon>Actinomycetes</taxon>
        <taxon>Micromonosporales</taxon>
        <taxon>Micromonosporaceae</taxon>
        <taxon>Micromonospora</taxon>
    </lineage>
</organism>
<dbReference type="RefSeq" id="WP_067303989.1">
    <property type="nucleotide sequence ID" value="NZ_LRMV01000020.1"/>
</dbReference>
<evidence type="ECO:0000313" key="2">
    <source>
        <dbReference type="Proteomes" id="UP000198226"/>
    </source>
</evidence>
<reference evidence="2" key="1">
    <citation type="submission" date="2016-06" db="EMBL/GenBank/DDBJ databases">
        <authorList>
            <person name="Varghese N."/>
            <person name="Submissions Spin"/>
        </authorList>
    </citation>
    <scope>NUCLEOTIDE SEQUENCE [LARGE SCALE GENOMIC DNA]</scope>
    <source>
        <strain evidence="2">DSM 44983</strain>
    </source>
</reference>
<dbReference type="EMBL" id="LT607752">
    <property type="protein sequence ID" value="SCG81163.1"/>
    <property type="molecule type" value="Genomic_DNA"/>
</dbReference>
<name>A0A120F9K3_9ACTN</name>
<protein>
    <submittedName>
        <fullName evidence="1">Uncharacterized protein</fullName>
    </submittedName>
</protein>